<dbReference type="EMBL" id="VTYN01000056">
    <property type="protein sequence ID" value="NOH51191.1"/>
    <property type="molecule type" value="Genomic_DNA"/>
</dbReference>
<proteinExistence type="predicted"/>
<dbReference type="GO" id="GO:0004180">
    <property type="term" value="F:carboxypeptidase activity"/>
    <property type="evidence" value="ECO:0007669"/>
    <property type="project" value="UniProtKB-KW"/>
</dbReference>
<feature type="domain" description="DUF6795" evidence="1">
    <location>
        <begin position="9"/>
        <end position="110"/>
    </location>
</feature>
<protein>
    <submittedName>
        <fullName evidence="2">Carboxypeptidase regulatory-like domain-containing protein</fullName>
    </submittedName>
</protein>
<evidence type="ECO:0000313" key="2">
    <source>
        <dbReference type="EMBL" id="NOH51191.1"/>
    </source>
</evidence>
<dbReference type="InterPro" id="IPR046474">
    <property type="entry name" value="DUF6795"/>
</dbReference>
<reference evidence="2 3" key="1">
    <citation type="submission" date="2019-08" db="EMBL/GenBank/DDBJ databases">
        <title>Draft genome sequencing and comparative genomics of hatchery-associated Vibrios.</title>
        <authorList>
            <person name="Kehlet-Delgado H."/>
            <person name="Mueller R.S."/>
        </authorList>
    </citation>
    <scope>NUCLEOTIDE SEQUENCE [LARGE SCALE GENOMIC DNA]</scope>
    <source>
        <strain evidence="2 3">00-78-3</strain>
    </source>
</reference>
<keyword evidence="2" id="KW-0378">Hydrolase</keyword>
<dbReference type="RefSeq" id="WP_171359389.1">
    <property type="nucleotide sequence ID" value="NZ_VTYN01000056.1"/>
</dbReference>
<evidence type="ECO:0000259" key="1">
    <source>
        <dbReference type="Pfam" id="PF20598"/>
    </source>
</evidence>
<dbReference type="Proteomes" id="UP000572072">
    <property type="component" value="Unassembled WGS sequence"/>
</dbReference>
<keyword evidence="2" id="KW-0645">Protease</keyword>
<dbReference type="Pfam" id="PF20598">
    <property type="entry name" value="DUF6795"/>
    <property type="match status" value="1"/>
</dbReference>
<organism evidence="2 3">
    <name type="scientific">Vibrio rotiferianus</name>
    <dbReference type="NCBI Taxonomy" id="190895"/>
    <lineage>
        <taxon>Bacteria</taxon>
        <taxon>Pseudomonadati</taxon>
        <taxon>Pseudomonadota</taxon>
        <taxon>Gammaproteobacteria</taxon>
        <taxon>Vibrionales</taxon>
        <taxon>Vibrionaceae</taxon>
        <taxon>Vibrio</taxon>
    </lineage>
</organism>
<keyword evidence="2" id="KW-0121">Carboxypeptidase</keyword>
<comment type="caution">
    <text evidence="2">The sequence shown here is derived from an EMBL/GenBank/DDBJ whole genome shotgun (WGS) entry which is preliminary data.</text>
</comment>
<evidence type="ECO:0000313" key="3">
    <source>
        <dbReference type="Proteomes" id="UP000572072"/>
    </source>
</evidence>
<name>A0A7Y4E3F6_9VIBR</name>
<dbReference type="AlphaFoldDB" id="A0A7Y4E3F6"/>
<accession>A0A7Y4E3F6</accession>
<gene>
    <name evidence="2" type="ORF">F0262_24590</name>
</gene>
<sequence>MEFTLSPIIQGSINQNGTPIGGLKVERTIVHNGVKTDTVVTDENGDFSFSPVLLPPDHKQHSLQDIRVKLDVSTIFDGNEVTIWQSKLHTYQVSEPIIKSLQNLNCNLAEPLKVFSYPESKNEPVTNEVYSICSQSELKFEELY</sequence>